<feature type="compositionally biased region" description="Low complexity" evidence="2">
    <location>
        <begin position="198"/>
        <end position="208"/>
    </location>
</feature>
<dbReference type="RefSeq" id="XP_027103451.1">
    <property type="nucleotide sequence ID" value="XM_027247650.2"/>
</dbReference>
<feature type="chain" id="PRO_5044650767" description="FAS1 domain-containing protein" evidence="3">
    <location>
        <begin position="23"/>
        <end position="261"/>
    </location>
</feature>
<keyword evidence="3" id="KW-0732">Signal</keyword>
<dbReference type="PROSITE" id="PS50213">
    <property type="entry name" value="FAS1"/>
    <property type="match status" value="1"/>
</dbReference>
<dbReference type="SUPFAM" id="SSF82153">
    <property type="entry name" value="FAS1 domain"/>
    <property type="match status" value="1"/>
</dbReference>
<name>A0A6P6W5Q1_COFAR</name>
<dbReference type="PANTHER" id="PTHR36069">
    <property type="entry name" value="EXPRESSED PROTEIN-RELATED"/>
    <property type="match status" value="1"/>
</dbReference>
<keyword evidence="5" id="KW-1185">Reference proteome</keyword>
<organism evidence="5 6">
    <name type="scientific">Coffea arabica</name>
    <name type="common">Arabian coffee</name>
    <dbReference type="NCBI Taxonomy" id="13443"/>
    <lineage>
        <taxon>Eukaryota</taxon>
        <taxon>Viridiplantae</taxon>
        <taxon>Streptophyta</taxon>
        <taxon>Embryophyta</taxon>
        <taxon>Tracheophyta</taxon>
        <taxon>Spermatophyta</taxon>
        <taxon>Magnoliopsida</taxon>
        <taxon>eudicotyledons</taxon>
        <taxon>Gunneridae</taxon>
        <taxon>Pentapetalae</taxon>
        <taxon>asterids</taxon>
        <taxon>lamiids</taxon>
        <taxon>Gentianales</taxon>
        <taxon>Rubiaceae</taxon>
        <taxon>Ixoroideae</taxon>
        <taxon>Gardenieae complex</taxon>
        <taxon>Bertiereae - Coffeeae clade</taxon>
        <taxon>Coffeeae</taxon>
        <taxon>Coffea</taxon>
    </lineage>
</organism>
<evidence type="ECO:0000313" key="5">
    <source>
        <dbReference type="Proteomes" id="UP001652660"/>
    </source>
</evidence>
<evidence type="ECO:0000259" key="4">
    <source>
        <dbReference type="PROSITE" id="PS50213"/>
    </source>
</evidence>
<sequence length="261" mass="28231">MNTTATLLLGVVLLMTTPVSYSYANNDAAAAMDIRRTNIEVAIEEMQRANYFTFVMLLRMAPPDLMMILEGGNLTFFMPNDKTLSQDSNIVSLAAPANHTTTPPSLAHFLLRHSIPSPLLFEYLQHFPAGSTVPTSDPDLVLRITNHGRRSFFLNNVRVSSPDICTRGSSIRCHGIDGVIQPNSVPPLPAADHDCRRPIPNANNNNATSPPPALQPAPPSTAPPPGEADSRNSAPSLPGLEQMFEFATKCVALLVLNLIVV</sequence>
<dbReference type="GeneID" id="113724771"/>
<proteinExistence type="inferred from homology"/>
<feature type="signal peptide" evidence="3">
    <location>
        <begin position="1"/>
        <end position="22"/>
    </location>
</feature>
<reference evidence="5" key="1">
    <citation type="journal article" date="2025" name="Foods">
        <title>Unveiling the Microbial Signatures of Arabica Coffee Cherries: Insights into Ripeness Specific Diversity, Functional Traits, and Implications for Quality and Safety.</title>
        <authorList>
            <consortium name="RefSeq"/>
            <person name="Tenea G.N."/>
            <person name="Cifuentes V."/>
            <person name="Reyes P."/>
            <person name="Cevallos-Vallejos M."/>
        </authorList>
    </citation>
    <scope>NUCLEOTIDE SEQUENCE [LARGE SCALE GENOMIC DNA]</scope>
</reference>
<dbReference type="InterPro" id="IPR000782">
    <property type="entry name" value="FAS1_domain"/>
</dbReference>
<reference evidence="6" key="2">
    <citation type="submission" date="2025-08" db="UniProtKB">
        <authorList>
            <consortium name="RefSeq"/>
        </authorList>
    </citation>
    <scope>IDENTIFICATION</scope>
    <source>
        <tissue evidence="6">Leaves</tissue>
    </source>
</reference>
<protein>
    <recommendedName>
        <fullName evidence="4">FAS1 domain-containing protein</fullName>
    </recommendedName>
</protein>
<accession>A0A6P6W5Q1</accession>
<feature type="domain" description="FAS1" evidence="4">
    <location>
        <begin position="36"/>
        <end position="180"/>
    </location>
</feature>
<dbReference type="AlphaFoldDB" id="A0A6P6W5Q1"/>
<dbReference type="OrthoDB" id="1934418at2759"/>
<dbReference type="SMART" id="SM00554">
    <property type="entry name" value="FAS1"/>
    <property type="match status" value="1"/>
</dbReference>
<feature type="region of interest" description="Disordered" evidence="2">
    <location>
        <begin position="184"/>
        <end position="236"/>
    </location>
</feature>
<comment type="similarity">
    <text evidence="1">Belongs to the fasciclin-like AGP family.</text>
</comment>
<dbReference type="Gene3D" id="2.30.180.10">
    <property type="entry name" value="FAS1 domain"/>
    <property type="match status" value="1"/>
</dbReference>
<evidence type="ECO:0000256" key="3">
    <source>
        <dbReference type="SAM" id="SignalP"/>
    </source>
</evidence>
<evidence type="ECO:0000256" key="1">
    <source>
        <dbReference type="ARBA" id="ARBA00007843"/>
    </source>
</evidence>
<dbReference type="Pfam" id="PF02469">
    <property type="entry name" value="Fasciclin"/>
    <property type="match status" value="1"/>
</dbReference>
<dbReference type="InterPro" id="IPR053339">
    <property type="entry name" value="FAS1_domain_protein"/>
</dbReference>
<evidence type="ECO:0000256" key="2">
    <source>
        <dbReference type="SAM" id="MobiDB-lite"/>
    </source>
</evidence>
<dbReference type="Proteomes" id="UP001652660">
    <property type="component" value="Chromosome 2c"/>
</dbReference>
<dbReference type="InterPro" id="IPR036378">
    <property type="entry name" value="FAS1_dom_sf"/>
</dbReference>
<feature type="compositionally biased region" description="Pro residues" evidence="2">
    <location>
        <begin position="209"/>
        <end position="226"/>
    </location>
</feature>
<dbReference type="PANTHER" id="PTHR36069:SF1">
    <property type="entry name" value="EXPRESSED PROTEIN"/>
    <property type="match status" value="1"/>
</dbReference>
<gene>
    <name evidence="6" type="primary">LOC113724771</name>
</gene>
<evidence type="ECO:0000313" key="6">
    <source>
        <dbReference type="RefSeq" id="XP_027103451.1"/>
    </source>
</evidence>